<accession>A0A0F7P8N5</accession>
<feature type="transmembrane region" description="Helical" evidence="1">
    <location>
        <begin position="34"/>
        <end position="54"/>
    </location>
</feature>
<reference evidence="4 5" key="3">
    <citation type="journal article" date="2016" name="Stand. Genomic Sci.">
        <title>Complete genome sequence of 'Halanaeroarchaeum sulfurireducens' M27-SA2, a sulfur-reducing and acetate-oxidizing haloarchaeon from the deep-sea hypersaline anoxic lake Medee.</title>
        <authorList>
            <person name="Messina E."/>
            <person name="Sorokin D.Y."/>
            <person name="Kublanov I.V."/>
            <person name="Toshchakov S."/>
            <person name="Lopatina A."/>
            <person name="Arcadi E."/>
            <person name="Smedile F."/>
            <person name="La Spada G."/>
            <person name="La Cono V."/>
            <person name="Yakimov M.M."/>
        </authorList>
    </citation>
    <scope>NUCLEOTIDE SEQUENCE [LARGE SCALE GENOMIC DNA]</scope>
    <source>
        <strain evidence="4 5">M27-SA2</strain>
    </source>
</reference>
<dbReference type="OrthoDB" id="204947at2157"/>
<dbReference type="AlphaFoldDB" id="A0A0F7P8N5"/>
<proteinExistence type="predicted"/>
<dbReference type="HOGENOM" id="CLU_143268_0_0_2"/>
<evidence type="ECO:0000256" key="1">
    <source>
        <dbReference type="SAM" id="Phobius"/>
    </source>
</evidence>
<reference evidence="5" key="2">
    <citation type="submission" date="2015-05" db="EMBL/GenBank/DDBJ databases">
        <title>Complete genome sequence of Halanaeroarchaeum sulfurireducens type strain M27-SA2, a sulfate-reducer haloarchaeon from marine anoxic lake Medee.</title>
        <authorList>
            <person name="Messina E."/>
            <person name="Kublanov I.V."/>
            <person name="Toshchakov S."/>
            <person name="Arcadi E."/>
            <person name="La Spada G."/>
            <person name="La Cono V."/>
            <person name="Yakimov M.M."/>
        </authorList>
    </citation>
    <scope>NUCLEOTIDE SEQUENCE [LARGE SCALE GENOMIC DNA]</scope>
    <source>
        <strain evidence="5">M27-SA2</strain>
    </source>
</reference>
<evidence type="ECO:0000313" key="6">
    <source>
        <dbReference type="Proteomes" id="UP000069906"/>
    </source>
</evidence>
<dbReference type="KEGG" id="hsf:HLASA_0622"/>
<dbReference type="RefSeq" id="WP_050047921.1">
    <property type="nucleotide sequence ID" value="NZ_CP008874.1"/>
</dbReference>
<gene>
    <name evidence="4" type="ORF">HLASA_0622</name>
    <name evidence="3" type="ORF">HLASF_0626</name>
</gene>
<evidence type="ECO:0000313" key="4">
    <source>
        <dbReference type="EMBL" id="ALG81523.1"/>
    </source>
</evidence>
<evidence type="ECO:0000259" key="2">
    <source>
        <dbReference type="Pfam" id="PF24460"/>
    </source>
</evidence>
<dbReference type="Proteomes" id="UP000069906">
    <property type="component" value="Chromosome"/>
</dbReference>
<protein>
    <recommendedName>
        <fullName evidence="2">DUF7575 domain-containing protein</fullName>
    </recommendedName>
</protein>
<dbReference type="InterPro" id="IPR055997">
    <property type="entry name" value="DUF7575"/>
</dbReference>
<keyword evidence="1" id="KW-0812">Transmembrane</keyword>
<dbReference type="STRING" id="1604004.HLASA_0622"/>
<sequence length="155" mass="16941">MQSSLIRRRPIVAGLLGFLYPGLGHVYLRAWIRAIAWFGLAMITATLVIPDSAITAFQQNGIDGLVAASRDLPMNVVLSLFVVRILNVIDAYLTGLRQERATEQRAGTEAGTCPNCGGELDEDIDFCPWCTTELSEFGTEPELDEEDASGGFSFR</sequence>
<reference evidence="3 6" key="1">
    <citation type="journal article" date="2015" name="ISME J.">
        <title>Elemental sulfur and acetate can support life of a novel strictly anaerobic haloarchaeon.</title>
        <authorList>
            <person name="Sorokin D.Y."/>
            <person name="Kublanov I.V."/>
            <person name="Gavrilov S.N."/>
            <person name="Rojo D."/>
            <person name="Roman P."/>
            <person name="Golyshin P.N."/>
            <person name="Slepak V.Z."/>
            <person name="Smedile F."/>
            <person name="Ferrer M."/>
            <person name="Messina E."/>
            <person name="La Cono V."/>
            <person name="Yakimov M.M."/>
        </authorList>
    </citation>
    <scope>NUCLEOTIDE SEQUENCE [LARGE SCALE GENOMIC DNA]</scope>
    <source>
        <strain evidence="3 6">HSR2</strain>
    </source>
</reference>
<dbReference type="EMBL" id="CP008874">
    <property type="protein sequence ID" value="AKH97122.1"/>
    <property type="molecule type" value="Genomic_DNA"/>
</dbReference>
<evidence type="ECO:0000313" key="5">
    <source>
        <dbReference type="Proteomes" id="UP000060390"/>
    </source>
</evidence>
<keyword evidence="1" id="KW-1133">Transmembrane helix</keyword>
<dbReference type="KEGG" id="hsu:HLASF_0626"/>
<keyword evidence="1" id="KW-0472">Membrane</keyword>
<feature type="domain" description="DUF7575" evidence="2">
    <location>
        <begin position="109"/>
        <end position="134"/>
    </location>
</feature>
<name>A0A0F7P8N5_9EURY</name>
<dbReference type="Proteomes" id="UP000060390">
    <property type="component" value="Chromosome"/>
</dbReference>
<dbReference type="Pfam" id="PF24460">
    <property type="entry name" value="DUF7575"/>
    <property type="match status" value="1"/>
</dbReference>
<dbReference type="GeneID" id="26009987"/>
<evidence type="ECO:0000313" key="3">
    <source>
        <dbReference type="EMBL" id="AKH97122.1"/>
    </source>
</evidence>
<feature type="transmembrane region" description="Helical" evidence="1">
    <location>
        <begin position="75"/>
        <end position="95"/>
    </location>
</feature>
<organism evidence="3 6">
    <name type="scientific">Halanaeroarchaeum sulfurireducens</name>
    <dbReference type="NCBI Taxonomy" id="1604004"/>
    <lineage>
        <taxon>Archaea</taxon>
        <taxon>Methanobacteriati</taxon>
        <taxon>Methanobacteriota</taxon>
        <taxon>Stenosarchaea group</taxon>
        <taxon>Halobacteria</taxon>
        <taxon>Halobacteriales</taxon>
        <taxon>Halobacteriaceae</taxon>
        <taxon>Halanaeroarchaeum</taxon>
    </lineage>
</organism>
<dbReference type="EMBL" id="CP011564">
    <property type="protein sequence ID" value="ALG81523.1"/>
    <property type="molecule type" value="Genomic_DNA"/>
</dbReference>
<keyword evidence="6" id="KW-1185">Reference proteome</keyword>